<accession>A0AAD9LUK7</accession>
<name>A0AAD9LUK7_9PEZI</name>
<comment type="caution">
    <text evidence="1">The sequence shown here is derived from an EMBL/GenBank/DDBJ whole genome shotgun (WGS) entry which is preliminary data.</text>
</comment>
<sequence>MGRGRAERKRLPGFHRVPARARKHVRREKRAPTHARTHIVVVREERAPRTGLTPWDGDPDAAGLTRPDTMLNHSVLGRPINGHTTTKPSRSCPTSGLPYPARFLQRRCLSVLSRRTPCRCFPPPCSIFFSLPRVTSVLYATPKSSVLSTALFSLLVFFRLGQALLLRAQVSMGLSIIPQYPLRAPSSPSVPFNASLRALFRGLLRAPHAITSCSVLWGAQELGFFCSSPAYRGTANGGPRDHRLR</sequence>
<dbReference type="EMBL" id="MU843148">
    <property type="protein sequence ID" value="KAK2020997.1"/>
    <property type="molecule type" value="Genomic_DNA"/>
</dbReference>
<dbReference type="AlphaFoldDB" id="A0AAD9LUK7"/>
<organism evidence="1 2">
    <name type="scientific">Colletotrichum zoysiae</name>
    <dbReference type="NCBI Taxonomy" id="1216348"/>
    <lineage>
        <taxon>Eukaryota</taxon>
        <taxon>Fungi</taxon>
        <taxon>Dikarya</taxon>
        <taxon>Ascomycota</taxon>
        <taxon>Pezizomycotina</taxon>
        <taxon>Sordariomycetes</taxon>
        <taxon>Hypocreomycetidae</taxon>
        <taxon>Glomerellales</taxon>
        <taxon>Glomerellaceae</taxon>
        <taxon>Colletotrichum</taxon>
        <taxon>Colletotrichum graminicola species complex</taxon>
    </lineage>
</organism>
<keyword evidence="2" id="KW-1185">Reference proteome</keyword>
<evidence type="ECO:0000313" key="2">
    <source>
        <dbReference type="Proteomes" id="UP001232148"/>
    </source>
</evidence>
<gene>
    <name evidence="1" type="ORF">LX32DRAFT_281132</name>
</gene>
<proteinExistence type="predicted"/>
<reference evidence="1" key="1">
    <citation type="submission" date="2021-06" db="EMBL/GenBank/DDBJ databases">
        <title>Comparative genomics, transcriptomics and evolutionary studies reveal genomic signatures of adaptation to plant cell wall in hemibiotrophic fungi.</title>
        <authorList>
            <consortium name="DOE Joint Genome Institute"/>
            <person name="Baroncelli R."/>
            <person name="Diaz J.F."/>
            <person name="Benocci T."/>
            <person name="Peng M."/>
            <person name="Battaglia E."/>
            <person name="Haridas S."/>
            <person name="Andreopoulos W."/>
            <person name="Labutti K."/>
            <person name="Pangilinan J."/>
            <person name="Floch G.L."/>
            <person name="Makela M.R."/>
            <person name="Henrissat B."/>
            <person name="Grigoriev I.V."/>
            <person name="Crouch J.A."/>
            <person name="De Vries R.P."/>
            <person name="Sukno S.A."/>
            <person name="Thon M.R."/>
        </authorList>
    </citation>
    <scope>NUCLEOTIDE SEQUENCE</scope>
    <source>
        <strain evidence="1">MAFF235873</strain>
    </source>
</reference>
<dbReference type="Proteomes" id="UP001232148">
    <property type="component" value="Unassembled WGS sequence"/>
</dbReference>
<protein>
    <submittedName>
        <fullName evidence="1">Uncharacterized protein</fullName>
    </submittedName>
</protein>
<evidence type="ECO:0000313" key="1">
    <source>
        <dbReference type="EMBL" id="KAK2020997.1"/>
    </source>
</evidence>